<accession>A0A0F5JEE7</accession>
<reference evidence="1 2" key="1">
    <citation type="submission" date="2013-04" db="EMBL/GenBank/DDBJ databases">
        <title>The Genome Sequence of Parabacteroides goldsteinii DSM 19448.</title>
        <authorList>
            <consortium name="The Broad Institute Genomics Platform"/>
            <person name="Earl A."/>
            <person name="Ward D."/>
            <person name="Feldgarden M."/>
            <person name="Gevers D."/>
            <person name="Martens E."/>
            <person name="Sakamoto M."/>
            <person name="Benno Y."/>
            <person name="Song Y."/>
            <person name="Liu C."/>
            <person name="Lee J."/>
            <person name="Bolanos M."/>
            <person name="Vaisanen M.L."/>
            <person name="Finegold S.M."/>
            <person name="Walker B."/>
            <person name="Young S."/>
            <person name="Zeng Q."/>
            <person name="Gargeya S."/>
            <person name="Fitzgerald M."/>
            <person name="Haas B."/>
            <person name="Abouelleil A."/>
            <person name="Allen A.W."/>
            <person name="Alvarado L."/>
            <person name="Arachchi H.M."/>
            <person name="Berlin A.M."/>
            <person name="Chapman S.B."/>
            <person name="Gainer-Dewar J."/>
            <person name="Goldberg J."/>
            <person name="Griggs A."/>
            <person name="Gujja S."/>
            <person name="Hansen M."/>
            <person name="Howarth C."/>
            <person name="Imamovic A."/>
            <person name="Ireland A."/>
            <person name="Larimer J."/>
            <person name="McCowan C."/>
            <person name="Murphy C."/>
            <person name="Pearson M."/>
            <person name="Poon T.W."/>
            <person name="Priest M."/>
            <person name="Roberts A."/>
            <person name="Saif S."/>
            <person name="Shea T."/>
            <person name="Sisk P."/>
            <person name="Sykes S."/>
            <person name="Wortman J."/>
            <person name="Nusbaum C."/>
            <person name="Birren B."/>
        </authorList>
    </citation>
    <scope>NUCLEOTIDE SEQUENCE [LARGE SCALE GENOMIC DNA]</scope>
    <source>
        <strain evidence="1 2">DSM 19448</strain>
    </source>
</reference>
<name>A0A0F5JEE7_9BACT</name>
<dbReference type="AlphaFoldDB" id="A0A0F5JEE7"/>
<dbReference type="STRING" id="927665.HMPREF1535_02102"/>
<comment type="caution">
    <text evidence="1">The sequence shown here is derived from an EMBL/GenBank/DDBJ whole genome shotgun (WGS) entry which is preliminary data.</text>
</comment>
<dbReference type="HOGENOM" id="CLU_3046221_0_0_10"/>
<dbReference type="Proteomes" id="UP000033047">
    <property type="component" value="Unassembled WGS sequence"/>
</dbReference>
<sequence>MNFQNHYWCLRHNHHKSLLKFKQYPIFFYLYNMNQVFVQNYYKGKTEFLQNLCK</sequence>
<proteinExistence type="predicted"/>
<organism evidence="1 2">
    <name type="scientific">Parabacteroides goldsteinii DSM 19448 = WAL 12034</name>
    <dbReference type="NCBI Taxonomy" id="927665"/>
    <lineage>
        <taxon>Bacteria</taxon>
        <taxon>Pseudomonadati</taxon>
        <taxon>Bacteroidota</taxon>
        <taxon>Bacteroidia</taxon>
        <taxon>Bacteroidales</taxon>
        <taxon>Tannerellaceae</taxon>
        <taxon>Parabacteroides</taxon>
    </lineage>
</organism>
<gene>
    <name evidence="1" type="ORF">HMPREF1535_02102</name>
</gene>
<evidence type="ECO:0000313" key="1">
    <source>
        <dbReference type="EMBL" id="KKB56129.1"/>
    </source>
</evidence>
<dbReference type="PATRIC" id="fig|927665.4.peg.2157"/>
<dbReference type="EMBL" id="AQHV01000011">
    <property type="protein sequence ID" value="KKB56129.1"/>
    <property type="molecule type" value="Genomic_DNA"/>
</dbReference>
<protein>
    <submittedName>
        <fullName evidence="1">Uncharacterized protein</fullName>
    </submittedName>
</protein>
<evidence type="ECO:0000313" key="2">
    <source>
        <dbReference type="Proteomes" id="UP000033047"/>
    </source>
</evidence>